<keyword evidence="2" id="KW-1185">Reference proteome</keyword>
<dbReference type="GeneID" id="54301141"/>
<proteinExistence type="predicted"/>
<dbReference type="RefSeq" id="XP_033392103.1">
    <property type="nucleotide sequence ID" value="XM_033543644.1"/>
</dbReference>
<organism evidence="1 2">
    <name type="scientific">Aplosporella prunicola CBS 121167</name>
    <dbReference type="NCBI Taxonomy" id="1176127"/>
    <lineage>
        <taxon>Eukaryota</taxon>
        <taxon>Fungi</taxon>
        <taxon>Dikarya</taxon>
        <taxon>Ascomycota</taxon>
        <taxon>Pezizomycotina</taxon>
        <taxon>Dothideomycetes</taxon>
        <taxon>Dothideomycetes incertae sedis</taxon>
        <taxon>Botryosphaeriales</taxon>
        <taxon>Aplosporellaceae</taxon>
        <taxon>Aplosporella</taxon>
    </lineage>
</organism>
<name>A0A6A6AZK0_9PEZI</name>
<protein>
    <submittedName>
        <fullName evidence="1">Uncharacterized protein</fullName>
    </submittedName>
</protein>
<gene>
    <name evidence="1" type="ORF">K452DRAFT_313250</name>
</gene>
<reference evidence="1" key="1">
    <citation type="journal article" date="2020" name="Stud. Mycol.">
        <title>101 Dothideomycetes genomes: a test case for predicting lifestyles and emergence of pathogens.</title>
        <authorList>
            <person name="Haridas S."/>
            <person name="Albert R."/>
            <person name="Binder M."/>
            <person name="Bloem J."/>
            <person name="Labutti K."/>
            <person name="Salamov A."/>
            <person name="Andreopoulos B."/>
            <person name="Baker S."/>
            <person name="Barry K."/>
            <person name="Bills G."/>
            <person name="Bluhm B."/>
            <person name="Cannon C."/>
            <person name="Castanera R."/>
            <person name="Culley D."/>
            <person name="Daum C."/>
            <person name="Ezra D."/>
            <person name="Gonzalez J."/>
            <person name="Henrissat B."/>
            <person name="Kuo A."/>
            <person name="Liang C."/>
            <person name="Lipzen A."/>
            <person name="Lutzoni F."/>
            <person name="Magnuson J."/>
            <person name="Mondo S."/>
            <person name="Nolan M."/>
            <person name="Ohm R."/>
            <person name="Pangilinan J."/>
            <person name="Park H.-J."/>
            <person name="Ramirez L."/>
            <person name="Alfaro M."/>
            <person name="Sun H."/>
            <person name="Tritt A."/>
            <person name="Yoshinaga Y."/>
            <person name="Zwiers L.-H."/>
            <person name="Turgeon B."/>
            <person name="Goodwin S."/>
            <person name="Spatafora J."/>
            <person name="Crous P."/>
            <person name="Grigoriev I."/>
        </authorList>
    </citation>
    <scope>NUCLEOTIDE SEQUENCE</scope>
    <source>
        <strain evidence="1">CBS 121167</strain>
    </source>
</reference>
<sequence>MVLWFEMSNKLLSRMLLIYIERQNGRTTQKSQSYDRLDAYQVHKFLQVESRRSLHAKNDFQRGAGFTNGPAGGPVRSLRGPKRRLEFVTFQVTAISPSAGSSARIESATLWLITPPTAPWVQLKPDLRCAGHIIKCCLAPAFLQSGTGLLIIPLTRLPEDTFWHDIVATSFDSHHTFRLQGLVQVPHPPAPPAPPAILARVLAATLATVVQASIADESDENIRHLGPIGKLHNSVENL</sequence>
<dbReference type="EMBL" id="ML995523">
    <property type="protein sequence ID" value="KAF2136385.1"/>
    <property type="molecule type" value="Genomic_DNA"/>
</dbReference>
<dbReference type="AlphaFoldDB" id="A0A6A6AZK0"/>
<accession>A0A6A6AZK0</accession>
<dbReference type="Proteomes" id="UP000799438">
    <property type="component" value="Unassembled WGS sequence"/>
</dbReference>
<evidence type="ECO:0000313" key="1">
    <source>
        <dbReference type="EMBL" id="KAF2136385.1"/>
    </source>
</evidence>
<evidence type="ECO:0000313" key="2">
    <source>
        <dbReference type="Proteomes" id="UP000799438"/>
    </source>
</evidence>